<dbReference type="KEGG" id="glj:GKIL_2360"/>
<dbReference type="InterPro" id="IPR013442">
    <property type="entry name" value="SSO1393-like"/>
</dbReference>
<dbReference type="HOGENOM" id="CLU_747889_0_0_3"/>
<dbReference type="NCBIfam" id="TIGR02619">
    <property type="entry name" value="putative CRISPR-associated protein, APE2256 family"/>
    <property type="match status" value="1"/>
</dbReference>
<sequence>MKDTLICTVGTSLLGNLKRAADQKLQNAYTSENWPEVLSLLKKLSVDAKICGAEINSTAAIVSRNYLDHCQRLILLYSDTPDGENVGKLLQSYFDSSKELAFKEVSARPLKGLTDRDVRSFQNKGLLSLVQEISELVRKYGLESVLINATGGYKAQISFAGMIGQAFDIPVFYLFENFSEIIELPPQPIALDLSLWLENYAAFEQIEEAEGELTFLEDLPLDIQQQVPALMFNLTPEGGKHFIELTAMGYLFHERCRLQFQRQETTLLNRIPQTDLLPERKRIDLRDDHGNDLLMKISKKLCQSPYVIEVVNSLPWNPKATKPIRRTTHNGLIDFVMVHTDRGLGVCLRTTGRTRVETNTIAAHLADRYG</sequence>
<proteinExistence type="predicted"/>
<reference evidence="2 3" key="1">
    <citation type="journal article" date="2013" name="PLoS ONE">
        <title>Cultivation and Complete Genome Sequencing of Gloeobacter kilaueensis sp. nov., from a Lava Cave in Kilauea Caldera, Hawai'i.</title>
        <authorList>
            <person name="Saw J.H."/>
            <person name="Schatz M."/>
            <person name="Brown M.V."/>
            <person name="Kunkel D.D."/>
            <person name="Foster J.S."/>
            <person name="Shick H."/>
            <person name="Christensen S."/>
            <person name="Hou S."/>
            <person name="Wan X."/>
            <person name="Donachie S.P."/>
        </authorList>
    </citation>
    <scope>NUCLEOTIDE SEQUENCE [LARGE SCALE GENOMIC DNA]</scope>
    <source>
        <strain evidence="3">JS</strain>
    </source>
</reference>
<evidence type="ECO:0000313" key="2">
    <source>
        <dbReference type="EMBL" id="AGY58606.1"/>
    </source>
</evidence>
<protein>
    <submittedName>
        <fullName evidence="2">CRISPR-associated protein, APE2256 family</fullName>
    </submittedName>
</protein>
<dbReference type="RefSeq" id="WP_023173780.1">
    <property type="nucleotide sequence ID" value="NC_022600.1"/>
</dbReference>
<dbReference type="Pfam" id="PF09651">
    <property type="entry name" value="Cas_APE2256"/>
    <property type="match status" value="1"/>
</dbReference>
<keyword evidence="3" id="KW-1185">Reference proteome</keyword>
<organism evidence="2 3">
    <name type="scientific">Gloeobacter kilaueensis (strain ATCC BAA-2537 / CCAP 1431/1 / ULC 316 / JS1)</name>
    <dbReference type="NCBI Taxonomy" id="1183438"/>
    <lineage>
        <taxon>Bacteria</taxon>
        <taxon>Bacillati</taxon>
        <taxon>Cyanobacteriota</taxon>
        <taxon>Cyanophyceae</taxon>
        <taxon>Gloeobacterales</taxon>
        <taxon>Gloeobacteraceae</taxon>
        <taxon>Gloeobacter</taxon>
    </lineage>
</organism>
<dbReference type="CDD" id="cd09742">
    <property type="entry name" value="Csm6_III-A"/>
    <property type="match status" value="1"/>
</dbReference>
<dbReference type="PATRIC" id="fig|1183438.3.peg.2319"/>
<evidence type="ECO:0000313" key="3">
    <source>
        <dbReference type="Proteomes" id="UP000017396"/>
    </source>
</evidence>
<accession>U5QI44</accession>
<dbReference type="Proteomes" id="UP000017396">
    <property type="component" value="Chromosome"/>
</dbReference>
<dbReference type="eggNOG" id="COG4006">
    <property type="taxonomic scope" value="Bacteria"/>
</dbReference>
<gene>
    <name evidence="2" type="ORF">GKIL_2360</name>
</gene>
<dbReference type="EMBL" id="CP003587">
    <property type="protein sequence ID" value="AGY58606.1"/>
    <property type="molecule type" value="Genomic_DNA"/>
</dbReference>
<evidence type="ECO:0000259" key="1">
    <source>
        <dbReference type="Pfam" id="PF09651"/>
    </source>
</evidence>
<feature type="domain" description="CRISPR system ring nuclease SSO1393-like" evidence="1">
    <location>
        <begin position="51"/>
        <end position="186"/>
    </location>
</feature>
<name>U5QI44_GLOK1</name>
<dbReference type="Gene3D" id="3.40.50.10770">
    <property type="entry name" value="Hypothetical protein VC1899 like domain (Restriction endonuclease-like)"/>
    <property type="match status" value="1"/>
</dbReference>
<dbReference type="AlphaFoldDB" id="U5QI44"/>
<dbReference type="STRING" id="1183438.GKIL_2360"/>
<dbReference type="OrthoDB" id="5491048at2"/>